<dbReference type="InterPro" id="IPR031778">
    <property type="entry name" value="Sortilin_N"/>
</dbReference>
<dbReference type="Gene3D" id="2.130.10.10">
    <property type="entry name" value="YVTN repeat-like/Quinoprotein amine dehydrogenase"/>
    <property type="match status" value="5"/>
</dbReference>
<dbReference type="PANTHER" id="PTHR43739">
    <property type="entry name" value="XYLOGLUCANASE (EUROFUNG)"/>
    <property type="match status" value="1"/>
</dbReference>
<dbReference type="InterPro" id="IPR015943">
    <property type="entry name" value="WD40/YVTN_repeat-like_dom_sf"/>
</dbReference>
<dbReference type="SUPFAM" id="SSF50939">
    <property type="entry name" value="Sialidases"/>
    <property type="match status" value="2"/>
</dbReference>
<keyword evidence="5" id="KW-1185">Reference proteome</keyword>
<dbReference type="PANTHER" id="PTHR43739:SF5">
    <property type="entry name" value="EXO-ALPHA-SIALIDASE"/>
    <property type="match status" value="1"/>
</dbReference>
<evidence type="ECO:0000313" key="5">
    <source>
        <dbReference type="Proteomes" id="UP001596114"/>
    </source>
</evidence>
<evidence type="ECO:0000259" key="3">
    <source>
        <dbReference type="Pfam" id="PF15902"/>
    </source>
</evidence>
<organism evidence="4 5">
    <name type="scientific">Rhodanobacter ginsengisoli</name>
    <dbReference type="NCBI Taxonomy" id="418646"/>
    <lineage>
        <taxon>Bacteria</taxon>
        <taxon>Pseudomonadati</taxon>
        <taxon>Pseudomonadota</taxon>
        <taxon>Gammaproteobacteria</taxon>
        <taxon>Lysobacterales</taxon>
        <taxon>Rhodanobacteraceae</taxon>
        <taxon>Rhodanobacter</taxon>
    </lineage>
</organism>
<dbReference type="Pfam" id="PF15902">
    <property type="entry name" value="Sortilin-Vps10"/>
    <property type="match status" value="1"/>
</dbReference>
<evidence type="ECO:0000256" key="2">
    <source>
        <dbReference type="SAM" id="SignalP"/>
    </source>
</evidence>
<keyword evidence="1" id="KW-0677">Repeat</keyword>
<evidence type="ECO:0000256" key="1">
    <source>
        <dbReference type="ARBA" id="ARBA00022737"/>
    </source>
</evidence>
<name>A0ABW0QIZ6_9GAMM</name>
<sequence>MPIRHAFRSVALISAFVLSAASQLHAAEAPIPASVTGALEWRQLGPFRGGWATMAAGVPAQPDTFYIGTAGGGVWKSNDAGRTWQSLFDHQPASSVGALAVAPSDPNVVYAGTGQVAARYDVGAGNGVYRSADGGKHWQHVGLEATRHIGRILVDPRHPDTVLVGALGHYFGPNHERGVFRSTDGGKSWTQTLYIDDNTGIVDMAADPANPAIVYAAAWQVRNYPWLSYFQPNAGPGSALYRSGDGGVSWTRLGGKGWPAGELGRIGIATASGGRIYAVVNDAGAPAQSGLYRSDDGGASWQATSHADWLANDYFSRITVDPKDRDRIYSAGQSIRVSSDGGKRWEVFKGAPGGDDYHYLWINPNDTRRMITASDQGAVVTLNGGESWSSWYNQPTGQFYHLATDNEFPYWIYSGQQDSGTVGLASRSDYGALSFRDWHPVGGDERDYDLPDPADANIVFGSGLGGRVSRWNRQTGVVQNVTPWPVNSYGERPTDYKYHYTWITPIAFAAKPPYPLYMGAQVLFRTTDQGEHWDVISPALNGKRAGATHCDGNPSAAEARDCGYGVIYSIAPSPSDNDEIWVGTDDGLVQLTRDGGKSWHDVTPKGLRVWAKISTLDVSALKPGTAYAAVDTHRRDDFSPQVWRTHDYGASWTEISANLPKTSFVDVVRADPVRAGLLYAGTDQGVFVSFDDGGHWQSLQRNLPTAWVRDLLVHGNDLIVATQGRAIWVLDDVTPLRQVSAAIARAPAHLYTPAPAVRVRANENKDTPLPPETPLGQNPPAGAVIDYRLAHAAKGPVTLEIRDSAGALVRRFSSADRPAELDADRYFAKGWLRPGAPLSASAGAHRFVWDLRYLRPQAIKYGYSISTSWDSDTPVTPEGPLALPGTYQLVLQVDGKSYRAPLVVTMDPRETRVSRADLSAGLALSRDLGASLLKVWQSYGEVQAVREQLTALDAKLTGDAAHAAQRQSVEALLQQTAPLVSGGGENALNLRAINDGLTDIATDVEGADRAPTDGQRQVAAAGEARYGKALALWQGIRQNELAALDRSLRSAGLAAVKVPAADQLRQQASEASQERP</sequence>
<gene>
    <name evidence="4" type="ORF">ACFPPA_00560</name>
</gene>
<accession>A0ABW0QIZ6</accession>
<protein>
    <recommendedName>
        <fullName evidence="3">Sortilin N-terminal domain-containing protein</fullName>
    </recommendedName>
</protein>
<comment type="caution">
    <text evidence="4">The sequence shown here is derived from an EMBL/GenBank/DDBJ whole genome shotgun (WGS) entry which is preliminary data.</text>
</comment>
<evidence type="ECO:0000313" key="4">
    <source>
        <dbReference type="EMBL" id="MFC5524224.1"/>
    </source>
</evidence>
<feature type="domain" description="Sortilin N-terminal" evidence="3">
    <location>
        <begin position="74"/>
        <end position="192"/>
    </location>
</feature>
<feature type="chain" id="PRO_5046085698" description="Sortilin N-terminal domain-containing protein" evidence="2">
    <location>
        <begin position="27"/>
        <end position="1076"/>
    </location>
</feature>
<reference evidence="5" key="1">
    <citation type="journal article" date="2019" name="Int. J. Syst. Evol. Microbiol.">
        <title>The Global Catalogue of Microorganisms (GCM) 10K type strain sequencing project: providing services to taxonomists for standard genome sequencing and annotation.</title>
        <authorList>
            <consortium name="The Broad Institute Genomics Platform"/>
            <consortium name="The Broad Institute Genome Sequencing Center for Infectious Disease"/>
            <person name="Wu L."/>
            <person name="Ma J."/>
        </authorList>
    </citation>
    <scope>NUCLEOTIDE SEQUENCE [LARGE SCALE GENOMIC DNA]</scope>
    <source>
        <strain evidence="5">CGMCC 1.16619</strain>
    </source>
</reference>
<keyword evidence="2" id="KW-0732">Signal</keyword>
<dbReference type="Proteomes" id="UP001596114">
    <property type="component" value="Unassembled WGS sequence"/>
</dbReference>
<dbReference type="CDD" id="cd15482">
    <property type="entry name" value="Sialidase_non-viral"/>
    <property type="match status" value="1"/>
</dbReference>
<proteinExistence type="predicted"/>
<feature type="signal peptide" evidence="2">
    <location>
        <begin position="1"/>
        <end position="26"/>
    </location>
</feature>
<dbReference type="EMBL" id="JBHSNF010000001">
    <property type="protein sequence ID" value="MFC5524224.1"/>
    <property type="molecule type" value="Genomic_DNA"/>
</dbReference>
<dbReference type="InterPro" id="IPR052025">
    <property type="entry name" value="Xyloglucanase_GH74"/>
</dbReference>
<dbReference type="RefSeq" id="WP_377316228.1">
    <property type="nucleotide sequence ID" value="NZ_JBHSNF010000001.1"/>
</dbReference>
<dbReference type="InterPro" id="IPR036278">
    <property type="entry name" value="Sialidase_sf"/>
</dbReference>